<dbReference type="InterPro" id="IPR036291">
    <property type="entry name" value="NAD(P)-bd_dom_sf"/>
</dbReference>
<comment type="caution">
    <text evidence="2">The sequence shown here is derived from an EMBL/GenBank/DDBJ whole genome shotgun (WGS) entry which is preliminary data.</text>
</comment>
<name>A0A318IPY3_BURPY</name>
<accession>A0A318IPY3</accession>
<feature type="domain" description="6-phosphogluconate dehydrogenase NADP-binding" evidence="1">
    <location>
        <begin position="5"/>
        <end position="37"/>
    </location>
</feature>
<gene>
    <name evidence="2" type="ORF">NA66_1004190</name>
</gene>
<dbReference type="GO" id="GO:0050661">
    <property type="term" value="F:NADP binding"/>
    <property type="evidence" value="ECO:0007669"/>
    <property type="project" value="InterPro"/>
</dbReference>
<dbReference type="Proteomes" id="UP000247755">
    <property type="component" value="Unassembled WGS sequence"/>
</dbReference>
<organism evidence="2 3">
    <name type="scientific">Burkholderia pyrrocinia</name>
    <name type="common">Pseudomonas pyrrocinia</name>
    <dbReference type="NCBI Taxonomy" id="60550"/>
    <lineage>
        <taxon>Bacteria</taxon>
        <taxon>Pseudomonadati</taxon>
        <taxon>Pseudomonadota</taxon>
        <taxon>Betaproteobacteria</taxon>
        <taxon>Burkholderiales</taxon>
        <taxon>Burkholderiaceae</taxon>
        <taxon>Burkholderia</taxon>
        <taxon>Burkholderia cepacia complex</taxon>
    </lineage>
</organism>
<evidence type="ECO:0000313" key="3">
    <source>
        <dbReference type="Proteomes" id="UP000247755"/>
    </source>
</evidence>
<dbReference type="InterPro" id="IPR006115">
    <property type="entry name" value="6PGDH_NADP-bd"/>
</dbReference>
<dbReference type="AlphaFoldDB" id="A0A318IPY3"/>
<protein>
    <submittedName>
        <fullName evidence="2">3-hydroxyisobutyrate dehydrogenase</fullName>
    </submittedName>
</protein>
<proteinExistence type="predicted"/>
<dbReference type="SUPFAM" id="SSF51735">
    <property type="entry name" value="NAD(P)-binding Rossmann-fold domains"/>
    <property type="match status" value="1"/>
</dbReference>
<dbReference type="Gene3D" id="3.40.50.720">
    <property type="entry name" value="NAD(P)-binding Rossmann-like Domain"/>
    <property type="match status" value="1"/>
</dbReference>
<dbReference type="Pfam" id="PF03446">
    <property type="entry name" value="NAD_binding_2"/>
    <property type="match status" value="1"/>
</dbReference>
<evidence type="ECO:0000259" key="1">
    <source>
        <dbReference type="Pfam" id="PF03446"/>
    </source>
</evidence>
<dbReference type="EMBL" id="QJJY01000004">
    <property type="protein sequence ID" value="PXX37549.1"/>
    <property type="molecule type" value="Genomic_DNA"/>
</dbReference>
<evidence type="ECO:0000313" key="2">
    <source>
        <dbReference type="EMBL" id="PXX37549.1"/>
    </source>
</evidence>
<sequence length="81" mass="8600">MQTAVGFIGLGVTGTPMALNLARAGSPLVVQSRSNSSDGALEAGWFDLAELDRDDLLMSTGVQDVARRAVERTSEPRQIKP</sequence>
<reference evidence="2 3" key="1">
    <citation type="submission" date="2018-05" db="EMBL/GenBank/DDBJ databases">
        <title>Comparative genomics of bacterial root endophytes of switchgrass collected from native prairies over two seasons.</title>
        <authorList>
            <person name="Tang Y."/>
        </authorList>
    </citation>
    <scope>NUCLEOTIDE SEQUENCE [LARGE SCALE GENOMIC DNA]</scope>
    <source>
        <strain evidence="2 3">NFIX32</strain>
    </source>
</reference>